<sequence length="328" mass="33717">MAHEIGTARARVRVRAPARLHFGFLDLHGGLGRRFGSIGLSLDAPGIDLTAARSDSLQVTGADAPGIAAECERVRGYAALAAHHLGVPEAGAFHLADIIPAHAGFGSGTQLALSVAAALAALHGTPFAPAAFADALDRGNRSGVGLAAFVTGGLIVDGGRDDTDAPPPVIARLPFPEAWRVVLMLDAGRTGVHGAEERRAFRELPRFPAPEAAEICRTVLMQVLPAVVTQDIARFGAGITGIQRRIGDYFAPHQGGRYASAAVAAALATVEAAGIAGFGQSSWGPTGFALVADAAQAEALAAELRARHPDLTLRIARGRNRGAEIGAV</sequence>
<evidence type="ECO:0000313" key="8">
    <source>
        <dbReference type="EMBL" id="KMO39020.1"/>
    </source>
</evidence>
<dbReference type="PANTHER" id="PTHR20861">
    <property type="entry name" value="HOMOSERINE/4-DIPHOSPHOCYTIDYL-2-C-METHYL-D-ERYTHRITOL KINASE"/>
    <property type="match status" value="1"/>
</dbReference>
<dbReference type="PIRSF" id="PIRSF004884">
    <property type="entry name" value="Sugar_kin_arch"/>
    <property type="match status" value="1"/>
</dbReference>
<dbReference type="PANTHER" id="PTHR20861:SF6">
    <property type="entry name" value="BETA-RIBOFURANOSYLPHENOL 5'-PHOSPHATE SYNTHASE"/>
    <property type="match status" value="1"/>
</dbReference>
<dbReference type="GO" id="GO:0016301">
    <property type="term" value="F:kinase activity"/>
    <property type="evidence" value="ECO:0007669"/>
    <property type="project" value="UniProtKB-KW"/>
</dbReference>
<dbReference type="Pfam" id="PF08544">
    <property type="entry name" value="GHMP_kinases_C"/>
    <property type="match status" value="1"/>
</dbReference>
<dbReference type="AlphaFoldDB" id="A0A0J6SUT3"/>
<protein>
    <submittedName>
        <fullName evidence="8">GHMP kinase</fullName>
    </submittedName>
</protein>
<evidence type="ECO:0000256" key="3">
    <source>
        <dbReference type="ARBA" id="ARBA00022741"/>
    </source>
</evidence>
<dbReference type="GO" id="GO:0005524">
    <property type="term" value="F:ATP binding"/>
    <property type="evidence" value="ECO:0007669"/>
    <property type="project" value="UniProtKB-KW"/>
</dbReference>
<evidence type="ECO:0000256" key="4">
    <source>
        <dbReference type="ARBA" id="ARBA00022777"/>
    </source>
</evidence>
<accession>A0A0J6SUT3</accession>
<keyword evidence="4 8" id="KW-0418">Kinase</keyword>
<evidence type="ECO:0000313" key="9">
    <source>
        <dbReference type="Proteomes" id="UP000035929"/>
    </source>
</evidence>
<organism evidence="8 9">
    <name type="scientific">Methylobacterium aquaticum</name>
    <dbReference type="NCBI Taxonomy" id="270351"/>
    <lineage>
        <taxon>Bacteria</taxon>
        <taxon>Pseudomonadati</taxon>
        <taxon>Pseudomonadota</taxon>
        <taxon>Alphaproteobacteria</taxon>
        <taxon>Hyphomicrobiales</taxon>
        <taxon>Methylobacteriaceae</taxon>
        <taxon>Methylobacterium</taxon>
    </lineage>
</organism>
<evidence type="ECO:0000256" key="1">
    <source>
        <dbReference type="ARBA" id="ARBA00022605"/>
    </source>
</evidence>
<dbReference type="EMBL" id="LABX01000037">
    <property type="protein sequence ID" value="KMO39020.1"/>
    <property type="molecule type" value="Genomic_DNA"/>
</dbReference>
<feature type="domain" description="GHMP kinase C-terminal" evidence="7">
    <location>
        <begin position="224"/>
        <end position="308"/>
    </location>
</feature>
<dbReference type="SUPFAM" id="SSF54211">
    <property type="entry name" value="Ribosomal protein S5 domain 2-like"/>
    <property type="match status" value="1"/>
</dbReference>
<comment type="caution">
    <text evidence="8">The sequence shown here is derived from an EMBL/GenBank/DDBJ whole genome shotgun (WGS) entry which is preliminary data.</text>
</comment>
<proteinExistence type="predicted"/>
<dbReference type="InterPro" id="IPR014721">
    <property type="entry name" value="Ribsml_uS5_D2-typ_fold_subgr"/>
</dbReference>
<evidence type="ECO:0000259" key="6">
    <source>
        <dbReference type="Pfam" id="PF00288"/>
    </source>
</evidence>
<keyword evidence="5" id="KW-0067">ATP-binding</keyword>
<keyword evidence="3" id="KW-0547">Nucleotide-binding</keyword>
<dbReference type="InterPro" id="IPR013750">
    <property type="entry name" value="GHMP_kinase_C_dom"/>
</dbReference>
<keyword evidence="1" id="KW-0028">Amino-acid biosynthesis</keyword>
<evidence type="ECO:0000256" key="5">
    <source>
        <dbReference type="ARBA" id="ARBA00022840"/>
    </source>
</evidence>
<dbReference type="GO" id="GO:0008652">
    <property type="term" value="P:amino acid biosynthetic process"/>
    <property type="evidence" value="ECO:0007669"/>
    <property type="project" value="UniProtKB-KW"/>
</dbReference>
<feature type="domain" description="GHMP kinase N-terminal" evidence="6">
    <location>
        <begin position="81"/>
        <end position="153"/>
    </location>
</feature>
<dbReference type="NCBIfam" id="TIGR00144">
    <property type="entry name" value="beta_RFAP_syn"/>
    <property type="match status" value="1"/>
</dbReference>
<dbReference type="Gene3D" id="3.30.230.10">
    <property type="match status" value="1"/>
</dbReference>
<dbReference type="InterPro" id="IPR036554">
    <property type="entry name" value="GHMP_kinase_C_sf"/>
</dbReference>
<dbReference type="Gene3D" id="3.30.70.890">
    <property type="entry name" value="GHMP kinase, C-terminal domain"/>
    <property type="match status" value="1"/>
</dbReference>
<reference evidence="8 9" key="1">
    <citation type="submission" date="2015-03" db="EMBL/GenBank/DDBJ databases">
        <title>Genome sequencing of Methylobacterium aquaticum DSM16371 type strain.</title>
        <authorList>
            <person name="Chaudhry V."/>
            <person name="Patil P.B."/>
        </authorList>
    </citation>
    <scope>NUCLEOTIDE SEQUENCE [LARGE SCALE GENOMIC DNA]</scope>
    <source>
        <strain evidence="8 9">DSM 16371</strain>
    </source>
</reference>
<evidence type="ECO:0000256" key="2">
    <source>
        <dbReference type="ARBA" id="ARBA00022679"/>
    </source>
</evidence>
<dbReference type="InterPro" id="IPR004422">
    <property type="entry name" value="RFAP_synthase"/>
</dbReference>
<dbReference type="Pfam" id="PF00288">
    <property type="entry name" value="GHMP_kinases_N"/>
    <property type="match status" value="1"/>
</dbReference>
<dbReference type="PATRIC" id="fig|270351.6.peg.5269"/>
<gene>
    <name evidence="8" type="ORF">VP06_05130</name>
</gene>
<dbReference type="InterPro" id="IPR020568">
    <property type="entry name" value="Ribosomal_Su5_D2-typ_SF"/>
</dbReference>
<dbReference type="Proteomes" id="UP000035929">
    <property type="component" value="Unassembled WGS sequence"/>
</dbReference>
<name>A0A0J6SUT3_9HYPH</name>
<evidence type="ECO:0000259" key="7">
    <source>
        <dbReference type="Pfam" id="PF08544"/>
    </source>
</evidence>
<dbReference type="InterPro" id="IPR006204">
    <property type="entry name" value="GHMP_kinase_N_dom"/>
</dbReference>
<keyword evidence="2" id="KW-0808">Transferase</keyword>